<gene>
    <name evidence="1" type="ORF">GCM10022236_14460</name>
</gene>
<dbReference type="Proteomes" id="UP001501490">
    <property type="component" value="Unassembled WGS sequence"/>
</dbReference>
<protein>
    <submittedName>
        <fullName evidence="1">Uncharacterized protein</fullName>
    </submittedName>
</protein>
<dbReference type="EMBL" id="BAABAB010000009">
    <property type="protein sequence ID" value="GAA3613653.1"/>
    <property type="molecule type" value="Genomic_DNA"/>
</dbReference>
<evidence type="ECO:0000313" key="1">
    <source>
        <dbReference type="EMBL" id="GAA3613653.1"/>
    </source>
</evidence>
<organism evidence="1 2">
    <name type="scientific">Microlunatus ginsengisoli</name>
    <dbReference type="NCBI Taxonomy" id="363863"/>
    <lineage>
        <taxon>Bacteria</taxon>
        <taxon>Bacillati</taxon>
        <taxon>Actinomycetota</taxon>
        <taxon>Actinomycetes</taxon>
        <taxon>Propionibacteriales</taxon>
        <taxon>Propionibacteriaceae</taxon>
        <taxon>Microlunatus</taxon>
    </lineage>
</organism>
<keyword evidence="2" id="KW-1185">Reference proteome</keyword>
<evidence type="ECO:0000313" key="2">
    <source>
        <dbReference type="Proteomes" id="UP001501490"/>
    </source>
</evidence>
<sequence>MAPCGVGAGLAIVPRKPGQQGFSECPVHSAGAGEQVVELVVVGVAEEIEDPTVEGGGFRADEAEMARGW</sequence>
<proteinExistence type="predicted"/>
<accession>A0ABP6ZMN7</accession>
<comment type="caution">
    <text evidence="1">The sequence shown here is derived from an EMBL/GenBank/DDBJ whole genome shotgun (WGS) entry which is preliminary data.</text>
</comment>
<reference evidence="2" key="1">
    <citation type="journal article" date="2019" name="Int. J. Syst. Evol. Microbiol.">
        <title>The Global Catalogue of Microorganisms (GCM) 10K type strain sequencing project: providing services to taxonomists for standard genome sequencing and annotation.</title>
        <authorList>
            <consortium name="The Broad Institute Genomics Platform"/>
            <consortium name="The Broad Institute Genome Sequencing Center for Infectious Disease"/>
            <person name="Wu L."/>
            <person name="Ma J."/>
        </authorList>
    </citation>
    <scope>NUCLEOTIDE SEQUENCE [LARGE SCALE GENOMIC DNA]</scope>
    <source>
        <strain evidence="2">JCM 16929</strain>
    </source>
</reference>
<name>A0ABP6ZMN7_9ACTN</name>